<evidence type="ECO:0000259" key="6">
    <source>
        <dbReference type="PROSITE" id="PS50977"/>
    </source>
</evidence>
<evidence type="ECO:0000256" key="5">
    <source>
        <dbReference type="PROSITE-ProRule" id="PRU00335"/>
    </source>
</evidence>
<dbReference type="InterPro" id="IPR001647">
    <property type="entry name" value="HTH_TetR"/>
</dbReference>
<dbReference type="AlphaFoldDB" id="A0A1G8Y4Z2"/>
<dbReference type="PANTHER" id="PTHR30055">
    <property type="entry name" value="HTH-TYPE TRANSCRIPTIONAL REGULATOR RUTR"/>
    <property type="match status" value="1"/>
</dbReference>
<accession>A0A1G8Y4Z2</accession>
<name>A0A1G8Y4Z2_9BACT</name>
<dbReference type="GO" id="GO:0003700">
    <property type="term" value="F:DNA-binding transcription factor activity"/>
    <property type="evidence" value="ECO:0007669"/>
    <property type="project" value="TreeGrafter"/>
</dbReference>
<feature type="domain" description="HTH tetR-type" evidence="6">
    <location>
        <begin position="2"/>
        <end position="62"/>
    </location>
</feature>
<keyword evidence="1" id="KW-0678">Repressor</keyword>
<dbReference type="Proteomes" id="UP000198510">
    <property type="component" value="Unassembled WGS sequence"/>
</dbReference>
<gene>
    <name evidence="7" type="ORF">SAMN05421823_101571</name>
</gene>
<dbReference type="Gene3D" id="1.10.357.10">
    <property type="entry name" value="Tetracycline Repressor, domain 2"/>
    <property type="match status" value="1"/>
</dbReference>
<evidence type="ECO:0000313" key="8">
    <source>
        <dbReference type="Proteomes" id="UP000198510"/>
    </source>
</evidence>
<sequence length="183" mass="20545">MGDTRTEILRLGEALIRTKGYQGFSYRDIAAPLQVRNAAVHYHFSTKAELGVAVLVRARTALQAATEAWAALPFRAQLEHFMNTYEESKRRNWVCLMGALLPVYDTLPTALQHELTLLHRDMLDWLTDLLQRGHEASAFRFSLPARTQAHLTVASLLASLLLQKSATDEDPFATIKEGLIQSI</sequence>
<proteinExistence type="predicted"/>
<dbReference type="GO" id="GO:0000976">
    <property type="term" value="F:transcription cis-regulatory region binding"/>
    <property type="evidence" value="ECO:0007669"/>
    <property type="project" value="TreeGrafter"/>
</dbReference>
<dbReference type="STRING" id="1075417.SAMN05421823_101571"/>
<dbReference type="RefSeq" id="WP_089678701.1">
    <property type="nucleotide sequence ID" value="NZ_FNFO01000001.1"/>
</dbReference>
<keyword evidence="3 5" id="KW-0238">DNA-binding</keyword>
<evidence type="ECO:0000313" key="7">
    <source>
        <dbReference type="EMBL" id="SDJ97908.1"/>
    </source>
</evidence>
<keyword evidence="4" id="KW-0804">Transcription</keyword>
<dbReference type="OrthoDB" id="9809772at2"/>
<protein>
    <submittedName>
        <fullName evidence="7">3-oxoacyl-[acyl-carrier-protein] synthase II/TetR/AcrR family transcriptional regulator, transcriptional repressor for nem operon</fullName>
    </submittedName>
</protein>
<reference evidence="7 8" key="1">
    <citation type="submission" date="2016-10" db="EMBL/GenBank/DDBJ databases">
        <authorList>
            <person name="de Groot N.N."/>
        </authorList>
    </citation>
    <scope>NUCLEOTIDE SEQUENCE [LARGE SCALE GENOMIC DNA]</scope>
    <source>
        <strain evidence="7 8">DSM 25186</strain>
    </source>
</reference>
<dbReference type="InterPro" id="IPR009057">
    <property type="entry name" value="Homeodomain-like_sf"/>
</dbReference>
<evidence type="ECO:0000256" key="3">
    <source>
        <dbReference type="ARBA" id="ARBA00023125"/>
    </source>
</evidence>
<dbReference type="EMBL" id="FNFO01000001">
    <property type="protein sequence ID" value="SDJ97908.1"/>
    <property type="molecule type" value="Genomic_DNA"/>
</dbReference>
<dbReference type="PROSITE" id="PS50977">
    <property type="entry name" value="HTH_TETR_2"/>
    <property type="match status" value="1"/>
</dbReference>
<organism evidence="7 8">
    <name type="scientific">Catalinimonas alkaloidigena</name>
    <dbReference type="NCBI Taxonomy" id="1075417"/>
    <lineage>
        <taxon>Bacteria</taxon>
        <taxon>Pseudomonadati</taxon>
        <taxon>Bacteroidota</taxon>
        <taxon>Cytophagia</taxon>
        <taxon>Cytophagales</taxon>
        <taxon>Catalimonadaceae</taxon>
        <taxon>Catalinimonas</taxon>
    </lineage>
</organism>
<dbReference type="InterPro" id="IPR036271">
    <property type="entry name" value="Tet_transcr_reg_TetR-rel_C_sf"/>
</dbReference>
<feature type="DNA-binding region" description="H-T-H motif" evidence="5">
    <location>
        <begin position="25"/>
        <end position="44"/>
    </location>
</feature>
<dbReference type="PANTHER" id="PTHR30055:SF175">
    <property type="entry name" value="HTH-TYPE TRANSCRIPTIONAL REPRESSOR KSTR2"/>
    <property type="match status" value="1"/>
</dbReference>
<dbReference type="SUPFAM" id="SSF46689">
    <property type="entry name" value="Homeodomain-like"/>
    <property type="match status" value="1"/>
</dbReference>
<dbReference type="Pfam" id="PF00440">
    <property type="entry name" value="TetR_N"/>
    <property type="match status" value="1"/>
</dbReference>
<dbReference type="InterPro" id="IPR050109">
    <property type="entry name" value="HTH-type_TetR-like_transc_reg"/>
</dbReference>
<evidence type="ECO:0000256" key="2">
    <source>
        <dbReference type="ARBA" id="ARBA00023015"/>
    </source>
</evidence>
<evidence type="ECO:0000256" key="1">
    <source>
        <dbReference type="ARBA" id="ARBA00022491"/>
    </source>
</evidence>
<keyword evidence="2" id="KW-0805">Transcription regulation</keyword>
<evidence type="ECO:0000256" key="4">
    <source>
        <dbReference type="ARBA" id="ARBA00023163"/>
    </source>
</evidence>
<dbReference type="SUPFAM" id="SSF48498">
    <property type="entry name" value="Tetracyclin repressor-like, C-terminal domain"/>
    <property type="match status" value="1"/>
</dbReference>
<keyword evidence="8" id="KW-1185">Reference proteome</keyword>